<protein>
    <submittedName>
        <fullName evidence="1">Uncharacterized protein</fullName>
    </submittedName>
</protein>
<proteinExistence type="predicted"/>
<reference evidence="1 2" key="1">
    <citation type="journal article" date="2018" name="Sci. Rep.">
        <title>Genomic signatures of local adaptation to the degree of environmental predictability in rotifers.</title>
        <authorList>
            <person name="Franch-Gras L."/>
            <person name="Hahn C."/>
            <person name="Garcia-Roger E.M."/>
            <person name="Carmona M.J."/>
            <person name="Serra M."/>
            <person name="Gomez A."/>
        </authorList>
    </citation>
    <scope>NUCLEOTIDE SEQUENCE [LARGE SCALE GENOMIC DNA]</scope>
    <source>
        <strain evidence="1">HYR1</strain>
    </source>
</reference>
<dbReference type="Proteomes" id="UP000276133">
    <property type="component" value="Unassembled WGS sequence"/>
</dbReference>
<dbReference type="AlphaFoldDB" id="A0A3M7PIH5"/>
<organism evidence="1 2">
    <name type="scientific">Brachionus plicatilis</name>
    <name type="common">Marine rotifer</name>
    <name type="synonym">Brachionus muelleri</name>
    <dbReference type="NCBI Taxonomy" id="10195"/>
    <lineage>
        <taxon>Eukaryota</taxon>
        <taxon>Metazoa</taxon>
        <taxon>Spiralia</taxon>
        <taxon>Gnathifera</taxon>
        <taxon>Rotifera</taxon>
        <taxon>Eurotatoria</taxon>
        <taxon>Monogononta</taxon>
        <taxon>Pseudotrocha</taxon>
        <taxon>Ploima</taxon>
        <taxon>Brachionidae</taxon>
        <taxon>Brachionus</taxon>
    </lineage>
</organism>
<comment type="caution">
    <text evidence="1">The sequence shown here is derived from an EMBL/GenBank/DDBJ whole genome shotgun (WGS) entry which is preliminary data.</text>
</comment>
<evidence type="ECO:0000313" key="2">
    <source>
        <dbReference type="Proteomes" id="UP000276133"/>
    </source>
</evidence>
<accession>A0A3M7PIH5</accession>
<evidence type="ECO:0000313" key="1">
    <source>
        <dbReference type="EMBL" id="RMZ98534.1"/>
    </source>
</evidence>
<keyword evidence="2" id="KW-1185">Reference proteome</keyword>
<name>A0A3M7PIH5_BRAPC</name>
<sequence length="85" mass="8863">MTAAIADGLKLRAEAGSCGGADRRAFPRYWLKYELVAAMAAALAASVELYICEADAMAAAAAPWLCEANRDSALPGNSEGLRPDC</sequence>
<dbReference type="EMBL" id="REGN01010716">
    <property type="protein sequence ID" value="RMZ98534.1"/>
    <property type="molecule type" value="Genomic_DNA"/>
</dbReference>
<gene>
    <name evidence="1" type="ORF">BpHYR1_046344</name>
</gene>